<dbReference type="InterPro" id="IPR008727">
    <property type="entry name" value="PAAR_motif"/>
</dbReference>
<protein>
    <submittedName>
        <fullName evidence="1">PAAR domain-containing protein</fullName>
    </submittedName>
</protein>
<accession>A0AAP4RA96</accession>
<reference evidence="1" key="1">
    <citation type="submission" date="2023-07" db="EMBL/GenBank/DDBJ databases">
        <title>A collection of bacterial strains from the Burkholderia cepacia Research Laboratory and Repository.</title>
        <authorList>
            <person name="Lipuma J."/>
            <person name="Spilker T."/>
            <person name="Caverly L."/>
        </authorList>
    </citation>
    <scope>NUCLEOTIDE SEQUENCE</scope>
    <source>
        <strain evidence="1">AU44979</strain>
    </source>
</reference>
<dbReference type="Proteomes" id="UP001172109">
    <property type="component" value="Unassembled WGS sequence"/>
</dbReference>
<comment type="caution">
    <text evidence="1">The sequence shown here is derived from an EMBL/GenBank/DDBJ whole genome shotgun (WGS) entry which is preliminary data.</text>
</comment>
<gene>
    <name evidence="1" type="ORF">QZM56_38205</name>
</gene>
<dbReference type="EMBL" id="JAUJQS010000050">
    <property type="protein sequence ID" value="MDN7570323.1"/>
    <property type="molecule type" value="Genomic_DNA"/>
</dbReference>
<dbReference type="AlphaFoldDB" id="A0AAP4RA96"/>
<organism evidence="1 2">
    <name type="scientific">Burkholderia contaminans</name>
    <dbReference type="NCBI Taxonomy" id="488447"/>
    <lineage>
        <taxon>Bacteria</taxon>
        <taxon>Pseudomonadati</taxon>
        <taxon>Pseudomonadota</taxon>
        <taxon>Betaproteobacteria</taxon>
        <taxon>Burkholderiales</taxon>
        <taxon>Burkholderiaceae</taxon>
        <taxon>Burkholderia</taxon>
        <taxon>Burkholderia cepacia complex</taxon>
    </lineage>
</organism>
<dbReference type="RefSeq" id="WP_224755990.1">
    <property type="nucleotide sequence ID" value="NZ_CP102462.1"/>
</dbReference>
<dbReference type="Pfam" id="PF05488">
    <property type="entry name" value="PAAR_motif"/>
    <property type="match status" value="1"/>
</dbReference>
<sequence>MSATLNGNGWVSEMRERALIYQHDRTTANGVVLDGLDDVELDDRKLSHVGARVQCPACNTIGRIEPVGERSDHELSDKQPALEDDLCRCACHPSPRLIASQRHSMIEA</sequence>
<dbReference type="CDD" id="cd14744">
    <property type="entry name" value="PAAR_CT_2"/>
    <property type="match status" value="1"/>
</dbReference>
<evidence type="ECO:0000313" key="1">
    <source>
        <dbReference type="EMBL" id="MDN7570323.1"/>
    </source>
</evidence>
<name>A0AAP4RA96_9BURK</name>
<evidence type="ECO:0000313" key="2">
    <source>
        <dbReference type="Proteomes" id="UP001172109"/>
    </source>
</evidence>
<proteinExistence type="predicted"/>